<evidence type="ECO:0000259" key="8">
    <source>
        <dbReference type="Pfam" id="PF14322"/>
    </source>
</evidence>
<dbReference type="AlphaFoldDB" id="A0A5M5DTE8"/>
<feature type="chain" id="PRO_5030132863" evidence="6">
    <location>
        <begin position="21"/>
        <end position="616"/>
    </location>
</feature>
<feature type="domain" description="RagB/SusD" evidence="7">
    <location>
        <begin position="328"/>
        <end position="614"/>
    </location>
</feature>
<dbReference type="InterPro" id="IPR033985">
    <property type="entry name" value="SusD-like_N"/>
</dbReference>
<evidence type="ECO:0000256" key="4">
    <source>
        <dbReference type="ARBA" id="ARBA00023136"/>
    </source>
</evidence>
<dbReference type="Gene3D" id="1.25.40.390">
    <property type="match status" value="1"/>
</dbReference>
<dbReference type="Proteomes" id="UP000473905">
    <property type="component" value="Unassembled WGS sequence"/>
</dbReference>
<evidence type="ECO:0000313" key="9">
    <source>
        <dbReference type="EMBL" id="KAA4093072.1"/>
    </source>
</evidence>
<dbReference type="EMBL" id="VWKB01000030">
    <property type="protein sequence ID" value="KAA4093072.1"/>
    <property type="molecule type" value="Genomic_DNA"/>
</dbReference>
<dbReference type="PROSITE" id="PS51257">
    <property type="entry name" value="PROKAR_LIPOPROTEIN"/>
    <property type="match status" value="1"/>
</dbReference>
<dbReference type="SUPFAM" id="SSF48452">
    <property type="entry name" value="TPR-like"/>
    <property type="match status" value="1"/>
</dbReference>
<feature type="signal peptide" evidence="6">
    <location>
        <begin position="1"/>
        <end position="20"/>
    </location>
</feature>
<gene>
    <name evidence="9" type="ORF">F3D66_20265</name>
</gene>
<reference evidence="9 10" key="1">
    <citation type="journal article" date="2019" name="Nat. Med.">
        <title>A library of human gut bacterial isolates paired with longitudinal multiomics data enables mechanistic microbiome research.</title>
        <authorList>
            <person name="Poyet M."/>
            <person name="Groussin M."/>
            <person name="Gibbons S.M."/>
            <person name="Avila-Pacheco J."/>
            <person name="Jiang X."/>
            <person name="Kearney S.M."/>
            <person name="Perrotta A.R."/>
            <person name="Berdy B."/>
            <person name="Zhao S."/>
            <person name="Lieberman T.D."/>
            <person name="Swanson P.K."/>
            <person name="Smith M."/>
            <person name="Roesemann S."/>
            <person name="Alexander J.E."/>
            <person name="Rich S.A."/>
            <person name="Livny J."/>
            <person name="Vlamakis H."/>
            <person name="Clish C."/>
            <person name="Bullock K."/>
            <person name="Deik A."/>
            <person name="Scott J."/>
            <person name="Pierce K.A."/>
            <person name="Xavier R.J."/>
            <person name="Alm E.J."/>
        </authorList>
    </citation>
    <scope>NUCLEOTIDE SEQUENCE [LARGE SCALE GENOMIC DNA]</scope>
    <source>
        <strain evidence="9 10">BIOML-A134</strain>
    </source>
</reference>
<evidence type="ECO:0000256" key="5">
    <source>
        <dbReference type="ARBA" id="ARBA00023237"/>
    </source>
</evidence>
<evidence type="ECO:0000256" key="2">
    <source>
        <dbReference type="ARBA" id="ARBA00006275"/>
    </source>
</evidence>
<dbReference type="GO" id="GO:0009279">
    <property type="term" value="C:cell outer membrane"/>
    <property type="evidence" value="ECO:0007669"/>
    <property type="project" value="UniProtKB-SubCell"/>
</dbReference>
<feature type="domain" description="SusD-like N-terminal" evidence="8">
    <location>
        <begin position="93"/>
        <end position="232"/>
    </location>
</feature>
<name>A0A5M5DTE8_BACOV</name>
<keyword evidence="4" id="KW-0472">Membrane</keyword>
<dbReference type="Pfam" id="PF14322">
    <property type="entry name" value="SusD-like_3"/>
    <property type="match status" value="1"/>
</dbReference>
<proteinExistence type="inferred from homology"/>
<comment type="subcellular location">
    <subcellularLocation>
        <location evidence="1">Cell outer membrane</location>
    </subcellularLocation>
</comment>
<dbReference type="RefSeq" id="WP_128858351.1">
    <property type="nucleotide sequence ID" value="NZ_CP134818.1"/>
</dbReference>
<keyword evidence="3 6" id="KW-0732">Signal</keyword>
<keyword evidence="5" id="KW-0998">Cell outer membrane</keyword>
<organism evidence="9 10">
    <name type="scientific">Bacteroides ovatus</name>
    <dbReference type="NCBI Taxonomy" id="28116"/>
    <lineage>
        <taxon>Bacteria</taxon>
        <taxon>Pseudomonadati</taxon>
        <taxon>Bacteroidota</taxon>
        <taxon>Bacteroidia</taxon>
        <taxon>Bacteroidales</taxon>
        <taxon>Bacteroidaceae</taxon>
        <taxon>Bacteroides</taxon>
    </lineage>
</organism>
<comment type="caution">
    <text evidence="9">The sequence shown here is derived from an EMBL/GenBank/DDBJ whole genome shotgun (WGS) entry which is preliminary data.</text>
</comment>
<accession>A0A5M5DTE8</accession>
<evidence type="ECO:0000256" key="3">
    <source>
        <dbReference type="ARBA" id="ARBA00022729"/>
    </source>
</evidence>
<dbReference type="InterPro" id="IPR012944">
    <property type="entry name" value="SusD_RagB_dom"/>
</dbReference>
<evidence type="ECO:0000259" key="7">
    <source>
        <dbReference type="Pfam" id="PF07980"/>
    </source>
</evidence>
<keyword evidence="10" id="KW-1185">Reference proteome</keyword>
<evidence type="ECO:0000313" key="10">
    <source>
        <dbReference type="Proteomes" id="UP000473905"/>
    </source>
</evidence>
<comment type="similarity">
    <text evidence="2">Belongs to the SusD family.</text>
</comment>
<dbReference type="InterPro" id="IPR011990">
    <property type="entry name" value="TPR-like_helical_dom_sf"/>
</dbReference>
<dbReference type="Pfam" id="PF07980">
    <property type="entry name" value="SusD_RagB"/>
    <property type="match status" value="1"/>
</dbReference>
<evidence type="ECO:0000256" key="1">
    <source>
        <dbReference type="ARBA" id="ARBA00004442"/>
    </source>
</evidence>
<evidence type="ECO:0000256" key="6">
    <source>
        <dbReference type="SAM" id="SignalP"/>
    </source>
</evidence>
<sequence>MKNIRLIFAFVTLYLASSCADKSFLDETQTTDLSRETVFADSTYTAGFLNQIYVDIGFDTDPDRFSEYPFGIKIGHGGLQTACDEAEFKISSSNTTDVMFATGTVNPVTVSKDAWEKCYRNIRRVNVFLKYVDGSPMIERAKTTYKAEARFLRAWYYFILLRHYGGVPLIGDNVYDAEDEMKTSRDTFADCVDYIIKECQAAGKDLPSVTTGRSSGRISDAACKALVSRVLLHVASDFYNGTDFAPDGYPKELLGYPEKNDERWKDAADAARAVIAMNSFKLFERHVDQDNNPDRGWGFYAVFKPKDFGKPQYAEYEGETYPGGAYCELILEKKRGDGNDLEQFFYPPSLSGNNYGGYAYHDLAEAFPMADGLPIGESKYAYDPLSPQVNRDPRFNNTIIYDGCLVVNNPNLGGLLYVYTYQGNSATEDAIHKCTSTGYYIRKLTHHQARAAIIAPPQSRPLIRYAEILLNYAEAVNRYYGPQYTEVIGSVEMGPLAALKAIRKRAGIEAGDDGNYGLNPNMTKVEMEDAIRLERRLELAYEGFRFFDVRRWGIAEQTDNKAMHGYEITKQMNGNRVGRVITVRTHVFRPAMYFWPIPYDEVVKSEDLLQNPYYEQ</sequence>
<protein>
    <submittedName>
        <fullName evidence="9">RagB/SusD family nutrient uptake outer membrane protein</fullName>
    </submittedName>
</protein>